<keyword evidence="1" id="KW-0378">Hydrolase</keyword>
<comment type="catalytic activity">
    <reaction evidence="1">
        <text>Hydrolysis of proteins in presence of ATP.</text>
        <dbReference type="EC" id="3.4.21.53"/>
    </reaction>
</comment>
<evidence type="ECO:0000259" key="2">
    <source>
        <dbReference type="PROSITE" id="PS50106"/>
    </source>
</evidence>
<keyword evidence="1 4" id="KW-0645">Protease</keyword>
<dbReference type="Pfam" id="PF13180">
    <property type="entry name" value="PDZ_2"/>
    <property type="match status" value="1"/>
</dbReference>
<gene>
    <name evidence="4" type="ORF">AVDCRST_MAG29-155</name>
</gene>
<dbReference type="SUPFAM" id="SSF50156">
    <property type="entry name" value="PDZ domain-like"/>
    <property type="match status" value="1"/>
</dbReference>
<evidence type="ECO:0000313" key="4">
    <source>
        <dbReference type="EMBL" id="CAA9316617.1"/>
    </source>
</evidence>
<dbReference type="InterPro" id="IPR001478">
    <property type="entry name" value="PDZ"/>
</dbReference>
<protein>
    <recommendedName>
        <fullName evidence="1">endopeptidase La</fullName>
        <ecNumber evidence="1">3.4.21.53</ecNumber>
    </recommendedName>
</protein>
<sequence>MTRRTTTLTTAALSLVALLCVALLLPVPYVSLRPGPTLDTLGEEDGEPVISIEGGARTYDDAGQLDLVTVSVTNPDVDVRLPEALGAWFDPSAALVPKELIYPTEKTTEESNAETQQEMAGSQLSARVAGLAAVGYPVVVRVEAVDPDGPADGTLRADDVVVAVDGVPVKTTEELIDAVSDREPGDSVQLRVRRGEQTRSVTVGTTASDEEPDVPRIGIQVVQDVEADVEVVNNVPQKIGGPSAGLVFALAIYDKLTPGPLTGGANVAGTGSITADGLVGPIGGIQQKVVGAADDGASVFLVPADNCAEVSDSGAAPEDLLLVRVNELTDAISSLEALAENPRAEVPTC</sequence>
<dbReference type="EMBL" id="CADCUG010000012">
    <property type="protein sequence ID" value="CAA9316617.1"/>
    <property type="molecule type" value="Genomic_DNA"/>
</dbReference>
<dbReference type="GO" id="GO:0004252">
    <property type="term" value="F:serine-type endopeptidase activity"/>
    <property type="evidence" value="ECO:0007669"/>
    <property type="project" value="UniProtKB-UniRule"/>
</dbReference>
<feature type="domain" description="PDZ" evidence="2">
    <location>
        <begin position="112"/>
        <end position="196"/>
    </location>
</feature>
<dbReference type="InterPro" id="IPR008269">
    <property type="entry name" value="Lon_proteolytic"/>
</dbReference>
<keyword evidence="1" id="KW-0720">Serine protease</keyword>
<dbReference type="SMART" id="SM00228">
    <property type="entry name" value="PDZ"/>
    <property type="match status" value="1"/>
</dbReference>
<dbReference type="Pfam" id="PF05362">
    <property type="entry name" value="Lon_C"/>
    <property type="match status" value="1"/>
</dbReference>
<dbReference type="GO" id="GO:0006508">
    <property type="term" value="P:proteolysis"/>
    <property type="evidence" value="ECO:0007669"/>
    <property type="project" value="UniProtKB-KW"/>
</dbReference>
<dbReference type="PROSITE" id="PS50106">
    <property type="entry name" value="PDZ"/>
    <property type="match status" value="1"/>
</dbReference>
<dbReference type="InterPro" id="IPR020568">
    <property type="entry name" value="Ribosomal_Su5_D2-typ_SF"/>
</dbReference>
<dbReference type="EC" id="3.4.21.53" evidence="1"/>
<evidence type="ECO:0000256" key="1">
    <source>
        <dbReference type="PROSITE-ProRule" id="PRU01122"/>
    </source>
</evidence>
<dbReference type="PROSITE" id="PS51786">
    <property type="entry name" value="LON_PROTEOLYTIC"/>
    <property type="match status" value="1"/>
</dbReference>
<dbReference type="GO" id="GO:0030163">
    <property type="term" value="P:protein catabolic process"/>
    <property type="evidence" value="ECO:0007669"/>
    <property type="project" value="InterPro"/>
</dbReference>
<feature type="active site" evidence="1">
    <location>
        <position position="288"/>
    </location>
</feature>
<organism evidence="4">
    <name type="scientific">uncultured Nocardioidaceae bacterium</name>
    <dbReference type="NCBI Taxonomy" id="253824"/>
    <lineage>
        <taxon>Bacteria</taxon>
        <taxon>Bacillati</taxon>
        <taxon>Actinomycetota</taxon>
        <taxon>Actinomycetes</taxon>
        <taxon>Propionibacteriales</taxon>
        <taxon>Nocardioidaceae</taxon>
        <taxon>environmental samples</taxon>
    </lineage>
</organism>
<dbReference type="PANTHER" id="PTHR10046">
    <property type="entry name" value="ATP DEPENDENT LON PROTEASE FAMILY MEMBER"/>
    <property type="match status" value="1"/>
</dbReference>
<dbReference type="GO" id="GO:0005524">
    <property type="term" value="F:ATP binding"/>
    <property type="evidence" value="ECO:0007669"/>
    <property type="project" value="InterPro"/>
</dbReference>
<dbReference type="GO" id="GO:0004176">
    <property type="term" value="F:ATP-dependent peptidase activity"/>
    <property type="evidence" value="ECO:0007669"/>
    <property type="project" value="UniProtKB-UniRule"/>
</dbReference>
<dbReference type="InterPro" id="IPR036034">
    <property type="entry name" value="PDZ_sf"/>
</dbReference>
<dbReference type="InterPro" id="IPR014721">
    <property type="entry name" value="Ribsml_uS5_D2-typ_fold_subgr"/>
</dbReference>
<accession>A0A6J4KVZ4</accession>
<feature type="domain" description="Lon proteolytic" evidence="3">
    <location>
        <begin position="239"/>
        <end position="338"/>
    </location>
</feature>
<name>A0A6J4KVZ4_9ACTN</name>
<comment type="similarity">
    <text evidence="1">Belongs to the peptidase S16 family.</text>
</comment>
<dbReference type="Gene3D" id="2.30.42.10">
    <property type="match status" value="1"/>
</dbReference>
<reference evidence="4" key="1">
    <citation type="submission" date="2020-02" db="EMBL/GenBank/DDBJ databases">
        <authorList>
            <person name="Meier V. D."/>
        </authorList>
    </citation>
    <scope>NUCLEOTIDE SEQUENCE</scope>
    <source>
        <strain evidence="4">AVDCRST_MAG29</strain>
    </source>
</reference>
<dbReference type="Gene3D" id="3.30.230.10">
    <property type="match status" value="1"/>
</dbReference>
<proteinExistence type="inferred from homology"/>
<feature type="active site" evidence="1">
    <location>
        <position position="243"/>
    </location>
</feature>
<dbReference type="SUPFAM" id="SSF54211">
    <property type="entry name" value="Ribosomal protein S5 domain 2-like"/>
    <property type="match status" value="1"/>
</dbReference>
<dbReference type="InterPro" id="IPR027065">
    <property type="entry name" value="Lon_Prtase"/>
</dbReference>
<dbReference type="AlphaFoldDB" id="A0A6J4KVZ4"/>
<evidence type="ECO:0000259" key="3">
    <source>
        <dbReference type="PROSITE" id="PS51786"/>
    </source>
</evidence>